<keyword evidence="4" id="KW-1185">Reference proteome</keyword>
<feature type="compositionally biased region" description="Basic residues" evidence="1">
    <location>
        <begin position="195"/>
        <end position="204"/>
    </location>
</feature>
<accession>A0A482XMJ7</accession>
<dbReference type="Pfam" id="PF00651">
    <property type="entry name" value="BTB"/>
    <property type="match status" value="1"/>
</dbReference>
<dbReference type="STRING" id="195883.A0A482XMJ7"/>
<proteinExistence type="predicted"/>
<evidence type="ECO:0000256" key="1">
    <source>
        <dbReference type="SAM" id="MobiDB-lite"/>
    </source>
</evidence>
<gene>
    <name evidence="3" type="ORF">LSTR_LSTR014997</name>
</gene>
<dbReference type="InterPro" id="IPR011333">
    <property type="entry name" value="SKP1/BTB/POZ_sf"/>
</dbReference>
<feature type="region of interest" description="Disordered" evidence="1">
    <location>
        <begin position="164"/>
        <end position="216"/>
    </location>
</feature>
<dbReference type="Proteomes" id="UP000291343">
    <property type="component" value="Unassembled WGS sequence"/>
</dbReference>
<dbReference type="InParanoid" id="A0A482XMJ7"/>
<dbReference type="EMBL" id="QKKF02004438">
    <property type="protein sequence ID" value="RZF47355.1"/>
    <property type="molecule type" value="Genomic_DNA"/>
</dbReference>
<dbReference type="Gene3D" id="3.30.710.10">
    <property type="entry name" value="Potassium Channel Kv1.1, Chain A"/>
    <property type="match status" value="1"/>
</dbReference>
<feature type="region of interest" description="Disordered" evidence="1">
    <location>
        <begin position="293"/>
        <end position="329"/>
    </location>
</feature>
<dbReference type="PROSITE" id="PS50097">
    <property type="entry name" value="BTB"/>
    <property type="match status" value="1"/>
</dbReference>
<dbReference type="CDD" id="cd18186">
    <property type="entry name" value="BTB_POZ_ZBTB_KLHL-like"/>
    <property type="match status" value="1"/>
</dbReference>
<dbReference type="AlphaFoldDB" id="A0A482XMJ7"/>
<feature type="compositionally biased region" description="Polar residues" evidence="1">
    <location>
        <begin position="171"/>
        <end position="194"/>
    </location>
</feature>
<comment type="caution">
    <text evidence="3">The sequence shown here is derived from an EMBL/GenBank/DDBJ whole genome shotgun (WGS) entry which is preliminary data.</text>
</comment>
<sequence>MCDVSVIVEDGYEIEVHKLILRVQCPAMLDEVITRFVNDEAKKFIFWNDIPKDVAMAFFSFIYCEDLAEANNLTEERLKIFKDLVEKYEITGLKFIMKDVQIDNESDIETQVRDIDEATTATNSSGDELNNDKVVDGADNKFDNVTSYNSTPTLDKSKVVKYPLKKRQRNSDSNSCKESAKNLPSFTNITTRSPVSKKSHASYHRSREESSTIDCHSADSTDDVQIIGEQKKDAHKKIPDVITLSDDSDDGNKLDDTISAALCRMNTPPPCESVKRNTPYKITPAARMRAVRSATGIGSKRIWESSDSESEEGSRQPFPRPFQNKESSRNIQLASFNYGNGFRGDRHTIPDLQFPSTSDLQLPSTSKAAAQFDYWTARNVTSASANHKTDAEQQSSQTVSNSKSRESTNLENELCDANSDDILDLPHIATPYNLFSQMSNSFAMNAKVYNPFSDPSWMADDEDTISQRFQRFSKDYAFNKNTRKRRCSATITRSELDAMTAGLEDPAQKSDEFSDPSRSPVEAERNVSLLNGDEELFKNVQTPDTSATNNAPEMKGHANYGGLYSQQLATSANKVPVVANEMEQEIKNKESSFETVKKLFEREKKRFEEMKEFETGVIRNLDLKKFHETMFPILPKPVVEALPIEQVDEVAANEVEVSLNNTITILKNAVNNCQRMFPFLDPRSPELAPPVINKHPEAPANNDKYAEKRFERLVENEAPVNEDLAVPANEIAAEVQVGEDEFEHLNEGVDEMPPLAPADEIAGAPDAEDQLERVGGVEVPVDLVAVPPAPAPVGEAPLPIINVAGNHVRENNDLLVEPVHSPKPNFNKMKKFELMQHLEKYGVKTNMTCARARKLLTHIYDFTHQEVKVVRGKKLSTKKEYNAEDLQRMIDNLEGNYKPRFDVTIVEISTYV</sequence>
<dbReference type="InterPro" id="IPR000210">
    <property type="entry name" value="BTB/POZ_dom"/>
</dbReference>
<dbReference type="SUPFAM" id="SSF54695">
    <property type="entry name" value="POZ domain"/>
    <property type="match status" value="1"/>
</dbReference>
<protein>
    <recommendedName>
        <fullName evidence="2">BTB domain-containing protein</fullName>
    </recommendedName>
</protein>
<dbReference type="OrthoDB" id="1931232at2759"/>
<evidence type="ECO:0000313" key="3">
    <source>
        <dbReference type="EMBL" id="RZF47355.1"/>
    </source>
</evidence>
<organism evidence="3 4">
    <name type="scientific">Laodelphax striatellus</name>
    <name type="common">Small brown planthopper</name>
    <name type="synonym">Delphax striatella</name>
    <dbReference type="NCBI Taxonomy" id="195883"/>
    <lineage>
        <taxon>Eukaryota</taxon>
        <taxon>Metazoa</taxon>
        <taxon>Ecdysozoa</taxon>
        <taxon>Arthropoda</taxon>
        <taxon>Hexapoda</taxon>
        <taxon>Insecta</taxon>
        <taxon>Pterygota</taxon>
        <taxon>Neoptera</taxon>
        <taxon>Paraneoptera</taxon>
        <taxon>Hemiptera</taxon>
        <taxon>Auchenorrhyncha</taxon>
        <taxon>Fulgoroidea</taxon>
        <taxon>Delphacidae</taxon>
        <taxon>Criomorphinae</taxon>
        <taxon>Laodelphax</taxon>
    </lineage>
</organism>
<name>A0A482XMJ7_LAOST</name>
<feature type="region of interest" description="Disordered" evidence="1">
    <location>
        <begin position="499"/>
        <end position="523"/>
    </location>
</feature>
<feature type="compositionally biased region" description="Polar residues" evidence="1">
    <location>
        <begin position="385"/>
        <end position="402"/>
    </location>
</feature>
<dbReference type="CDD" id="cd22999">
    <property type="entry name" value="SAP_SLX4"/>
    <property type="match status" value="1"/>
</dbReference>
<dbReference type="SMR" id="A0A482XMJ7"/>
<feature type="domain" description="BTB" evidence="2">
    <location>
        <begin position="2"/>
        <end position="71"/>
    </location>
</feature>
<evidence type="ECO:0000259" key="2">
    <source>
        <dbReference type="PROSITE" id="PS50097"/>
    </source>
</evidence>
<evidence type="ECO:0000313" key="4">
    <source>
        <dbReference type="Proteomes" id="UP000291343"/>
    </source>
</evidence>
<reference evidence="3 4" key="1">
    <citation type="journal article" date="2017" name="Gigascience">
        <title>Genome sequence of the small brown planthopper, Laodelphax striatellus.</title>
        <authorList>
            <person name="Zhu J."/>
            <person name="Jiang F."/>
            <person name="Wang X."/>
            <person name="Yang P."/>
            <person name="Bao Y."/>
            <person name="Zhao W."/>
            <person name="Wang W."/>
            <person name="Lu H."/>
            <person name="Wang Q."/>
            <person name="Cui N."/>
            <person name="Li J."/>
            <person name="Chen X."/>
            <person name="Luo L."/>
            <person name="Yu J."/>
            <person name="Kang L."/>
            <person name="Cui F."/>
        </authorList>
    </citation>
    <scope>NUCLEOTIDE SEQUENCE [LARGE SCALE GENOMIC DNA]</scope>
    <source>
        <strain evidence="3">Lst14</strain>
    </source>
</reference>
<feature type="region of interest" description="Disordered" evidence="1">
    <location>
        <begin position="385"/>
        <end position="410"/>
    </location>
</feature>